<sequence length="105" mass="11329">MTLSSKSLTMFARIASEGSSRSKTPISSSRLGKAFKEVQKALSTDALRRIAENVDAIRGMRLVWSCTEIATKSISTRRSAGAMAEKPGRMSIPSRPGSMTVSEFS</sequence>
<evidence type="ECO:0000313" key="2">
    <source>
        <dbReference type="EMBL" id="CCF34754.1"/>
    </source>
</evidence>
<dbReference type="AlphaFoldDB" id="H1V3F2"/>
<feature type="region of interest" description="Disordered" evidence="1">
    <location>
        <begin position="76"/>
        <end position="105"/>
    </location>
</feature>
<accession>H1V3F2</accession>
<proteinExistence type="predicted"/>
<reference evidence="3" key="1">
    <citation type="journal article" date="2012" name="Nat. Genet.">
        <title>Lifestyle transitions in plant pathogenic Colletotrichum fungi deciphered by genome and transcriptome analyses.</title>
        <authorList>
            <person name="O'Connell R.J."/>
            <person name="Thon M.R."/>
            <person name="Hacquard S."/>
            <person name="Amyotte S.G."/>
            <person name="Kleemann J."/>
            <person name="Torres M.F."/>
            <person name="Damm U."/>
            <person name="Buiate E.A."/>
            <person name="Epstein L."/>
            <person name="Alkan N."/>
            <person name="Altmueller J."/>
            <person name="Alvarado-Balderrama L."/>
            <person name="Bauser C.A."/>
            <person name="Becker C."/>
            <person name="Birren B.W."/>
            <person name="Chen Z."/>
            <person name="Choi J."/>
            <person name="Crouch J.A."/>
            <person name="Duvick J.P."/>
            <person name="Farman M.A."/>
            <person name="Gan P."/>
            <person name="Heiman D."/>
            <person name="Henrissat B."/>
            <person name="Howard R.J."/>
            <person name="Kabbage M."/>
            <person name="Koch C."/>
            <person name="Kracher B."/>
            <person name="Kubo Y."/>
            <person name="Law A.D."/>
            <person name="Lebrun M.-H."/>
            <person name="Lee Y.-H."/>
            <person name="Miyara I."/>
            <person name="Moore N."/>
            <person name="Neumann U."/>
            <person name="Nordstroem K."/>
            <person name="Panaccione D.G."/>
            <person name="Panstruga R."/>
            <person name="Place M."/>
            <person name="Proctor R.H."/>
            <person name="Prusky D."/>
            <person name="Rech G."/>
            <person name="Reinhardt R."/>
            <person name="Rollins J.A."/>
            <person name="Rounsley S."/>
            <person name="Schardl C.L."/>
            <person name="Schwartz D.C."/>
            <person name="Shenoy N."/>
            <person name="Shirasu K."/>
            <person name="Sikhakolli U.R."/>
            <person name="Stueber K."/>
            <person name="Sukno S.A."/>
            <person name="Sweigard J.A."/>
            <person name="Takano Y."/>
            <person name="Takahara H."/>
            <person name="Trail F."/>
            <person name="van der Does H.C."/>
            <person name="Voll L.M."/>
            <person name="Will I."/>
            <person name="Young S."/>
            <person name="Zeng Q."/>
            <person name="Zhang J."/>
            <person name="Zhou S."/>
            <person name="Dickman M.B."/>
            <person name="Schulze-Lefert P."/>
            <person name="Ver Loren van Themaat E."/>
            <person name="Ma L.-J."/>
            <person name="Vaillancourt L.J."/>
        </authorList>
    </citation>
    <scope>NUCLEOTIDE SEQUENCE [LARGE SCALE GENOMIC DNA]</scope>
    <source>
        <strain evidence="3">IMI 349063</strain>
    </source>
</reference>
<evidence type="ECO:0000256" key="1">
    <source>
        <dbReference type="SAM" id="MobiDB-lite"/>
    </source>
</evidence>
<gene>
    <name evidence="2" type="ORF">CH063_06680</name>
</gene>
<dbReference type="HOGENOM" id="CLU_2236416_0_0_1"/>
<dbReference type="Proteomes" id="UP000007174">
    <property type="component" value="Unassembled WGS sequence"/>
</dbReference>
<protein>
    <submittedName>
        <fullName evidence="2">Uncharacterized protein</fullName>
    </submittedName>
</protein>
<name>H1V3F2_COLHI</name>
<evidence type="ECO:0000313" key="3">
    <source>
        <dbReference type="Proteomes" id="UP000007174"/>
    </source>
</evidence>
<organism evidence="2 3">
    <name type="scientific">Colletotrichum higginsianum (strain IMI 349063)</name>
    <name type="common">Crucifer anthracnose fungus</name>
    <dbReference type="NCBI Taxonomy" id="759273"/>
    <lineage>
        <taxon>Eukaryota</taxon>
        <taxon>Fungi</taxon>
        <taxon>Dikarya</taxon>
        <taxon>Ascomycota</taxon>
        <taxon>Pezizomycotina</taxon>
        <taxon>Sordariomycetes</taxon>
        <taxon>Hypocreomycetidae</taxon>
        <taxon>Glomerellales</taxon>
        <taxon>Glomerellaceae</taxon>
        <taxon>Colletotrichum</taxon>
        <taxon>Colletotrichum destructivum species complex</taxon>
    </lineage>
</organism>
<dbReference type="EMBL" id="CACQ02001258">
    <property type="protein sequence ID" value="CCF34754.1"/>
    <property type="molecule type" value="Genomic_DNA"/>
</dbReference>